<dbReference type="PIRSF" id="PIRSF039088">
    <property type="entry name" value="F_ATPase_subunit_alpha"/>
    <property type="match status" value="1"/>
</dbReference>
<feature type="compositionally biased region" description="Basic residues" evidence="13">
    <location>
        <begin position="540"/>
        <end position="554"/>
    </location>
</feature>
<evidence type="ECO:0000256" key="7">
    <source>
        <dbReference type="ARBA" id="ARBA00022967"/>
    </source>
</evidence>
<dbReference type="CDD" id="cd01132">
    <property type="entry name" value="F1-ATPase_alpha_CD"/>
    <property type="match status" value="1"/>
</dbReference>
<dbReference type="InterPro" id="IPR023366">
    <property type="entry name" value="ATP_synth_asu-like_sf"/>
</dbReference>
<evidence type="ECO:0000313" key="17">
    <source>
        <dbReference type="EMBL" id="KZS62883.1"/>
    </source>
</evidence>
<gene>
    <name evidence="12" type="primary">atpA</name>
    <name evidence="17" type="ORF">A4G28_06130</name>
</gene>
<keyword evidence="4 12" id="KW-1003">Cell membrane</keyword>
<keyword evidence="8 12" id="KW-0406">Ion transport</keyword>
<dbReference type="InterPro" id="IPR033732">
    <property type="entry name" value="ATP_synth_F1_a_nt-bd_dom"/>
</dbReference>
<evidence type="ECO:0000259" key="15">
    <source>
        <dbReference type="Pfam" id="PF00306"/>
    </source>
</evidence>
<keyword evidence="5 12" id="KW-0547">Nucleotide-binding</keyword>
<keyword evidence="7 12" id="KW-1278">Translocase</keyword>
<dbReference type="GO" id="GO:0005524">
    <property type="term" value="F:ATP binding"/>
    <property type="evidence" value="ECO:0007669"/>
    <property type="project" value="UniProtKB-UniRule"/>
</dbReference>
<keyword evidence="18" id="KW-1185">Reference proteome</keyword>
<evidence type="ECO:0000256" key="2">
    <source>
        <dbReference type="ARBA" id="ARBA00008936"/>
    </source>
</evidence>
<keyword evidence="10 12" id="KW-0139">CF(1)</keyword>
<evidence type="ECO:0000259" key="14">
    <source>
        <dbReference type="Pfam" id="PF00006"/>
    </source>
</evidence>
<evidence type="ECO:0000256" key="4">
    <source>
        <dbReference type="ARBA" id="ARBA00022475"/>
    </source>
</evidence>
<dbReference type="HAMAP" id="MF_01346">
    <property type="entry name" value="ATP_synth_alpha_bact"/>
    <property type="match status" value="1"/>
</dbReference>
<dbReference type="SUPFAM" id="SSF52540">
    <property type="entry name" value="P-loop containing nucleoside triphosphate hydrolases"/>
    <property type="match status" value="1"/>
</dbReference>
<dbReference type="EMBL" id="LWCI01000102">
    <property type="protein sequence ID" value="KZS62883.1"/>
    <property type="molecule type" value="Genomic_DNA"/>
</dbReference>
<dbReference type="InterPro" id="IPR005294">
    <property type="entry name" value="ATP_synth_F1_asu"/>
</dbReference>
<evidence type="ECO:0000256" key="9">
    <source>
        <dbReference type="ARBA" id="ARBA00023136"/>
    </source>
</evidence>
<evidence type="ECO:0000256" key="5">
    <source>
        <dbReference type="ARBA" id="ARBA00022741"/>
    </source>
</evidence>
<dbReference type="GO" id="GO:0043531">
    <property type="term" value="F:ADP binding"/>
    <property type="evidence" value="ECO:0007669"/>
    <property type="project" value="TreeGrafter"/>
</dbReference>
<feature type="domain" description="ATPase F1/V1/A1 complex alpha/beta subunit nucleotide-binding" evidence="14">
    <location>
        <begin position="152"/>
        <end position="375"/>
    </location>
</feature>
<evidence type="ECO:0000313" key="18">
    <source>
        <dbReference type="Proteomes" id="UP000077342"/>
    </source>
</evidence>
<reference evidence="18" key="1">
    <citation type="submission" date="2016-04" db="EMBL/GenBank/DDBJ databases">
        <authorList>
            <person name="Strapagiel D."/>
            <person name="Borowka P."/>
            <person name="Marciniak B."/>
            <person name="Bakula Z."/>
            <person name="Van Ingen J."/>
            <person name="Safianowska A."/>
            <person name="Dziadek J."/>
            <person name="Jagielski T."/>
        </authorList>
    </citation>
    <scope>NUCLEOTIDE SEQUENCE [LARGE SCALE GENOMIC DNA]</scope>
    <source>
        <strain evidence="18">1010001458</strain>
    </source>
</reference>
<dbReference type="Gene3D" id="2.40.30.20">
    <property type="match status" value="1"/>
</dbReference>
<comment type="function">
    <text evidence="12">Produces ATP from ADP in the presence of a proton gradient across the membrane. The alpha chain is a regulatory subunit.</text>
</comment>
<evidence type="ECO:0000256" key="10">
    <source>
        <dbReference type="ARBA" id="ARBA00023196"/>
    </source>
</evidence>
<dbReference type="SUPFAM" id="SSF47917">
    <property type="entry name" value="C-terminal domain of alpha and beta subunits of F1 ATP synthase"/>
    <property type="match status" value="1"/>
</dbReference>
<dbReference type="InterPro" id="IPR000793">
    <property type="entry name" value="ATP_synth_asu_C"/>
</dbReference>
<feature type="region of interest" description="Disordered" evidence="13">
    <location>
        <begin position="515"/>
        <end position="554"/>
    </location>
</feature>
<dbReference type="RefSeq" id="WP_075510433.1">
    <property type="nucleotide sequence ID" value="NZ_CP089224.1"/>
</dbReference>
<dbReference type="GO" id="GO:0045259">
    <property type="term" value="C:proton-transporting ATP synthase complex"/>
    <property type="evidence" value="ECO:0007669"/>
    <property type="project" value="UniProtKB-KW"/>
</dbReference>
<keyword evidence="3 12" id="KW-0813">Transport</keyword>
<comment type="similarity">
    <text evidence="2 12">Belongs to the ATPase alpha/beta chains family.</text>
</comment>
<proteinExistence type="inferred from homology"/>
<evidence type="ECO:0000256" key="1">
    <source>
        <dbReference type="ARBA" id="ARBA00004170"/>
    </source>
</evidence>
<dbReference type="PANTHER" id="PTHR48082:SF2">
    <property type="entry name" value="ATP SYNTHASE SUBUNIT ALPHA, MITOCHONDRIAL"/>
    <property type="match status" value="1"/>
</dbReference>
<evidence type="ECO:0000256" key="11">
    <source>
        <dbReference type="ARBA" id="ARBA00023310"/>
    </source>
</evidence>
<keyword evidence="11 12" id="KW-0066">ATP synthesis</keyword>
<dbReference type="Pfam" id="PF00006">
    <property type="entry name" value="ATP-synt_ab"/>
    <property type="match status" value="1"/>
</dbReference>
<dbReference type="Proteomes" id="UP000077342">
    <property type="component" value="Unassembled WGS sequence"/>
</dbReference>
<dbReference type="NCBIfam" id="TIGR00962">
    <property type="entry name" value="atpA"/>
    <property type="match status" value="1"/>
</dbReference>
<dbReference type="Gene3D" id="1.20.150.20">
    <property type="entry name" value="ATP synthase alpha/beta chain, C-terminal domain"/>
    <property type="match status" value="1"/>
</dbReference>
<evidence type="ECO:0000256" key="13">
    <source>
        <dbReference type="SAM" id="MobiDB-lite"/>
    </source>
</evidence>
<dbReference type="InterPro" id="IPR004100">
    <property type="entry name" value="ATPase_F1/V1/A1_a/bsu_N"/>
</dbReference>
<keyword evidence="6 12" id="KW-0067">ATP-binding</keyword>
<comment type="caution">
    <text evidence="17">The sequence shown here is derived from an EMBL/GenBank/DDBJ whole genome shotgun (WGS) entry which is preliminary data.</text>
</comment>
<dbReference type="PANTHER" id="PTHR48082">
    <property type="entry name" value="ATP SYNTHASE SUBUNIT ALPHA, MITOCHONDRIAL"/>
    <property type="match status" value="1"/>
</dbReference>
<dbReference type="InterPro" id="IPR036121">
    <property type="entry name" value="ATPase_F1/V1/A1_a/bsu_N_sf"/>
</dbReference>
<dbReference type="GO" id="GO:0046933">
    <property type="term" value="F:proton-transporting ATP synthase activity, rotational mechanism"/>
    <property type="evidence" value="ECO:0007669"/>
    <property type="project" value="UniProtKB-UniRule"/>
</dbReference>
<feature type="domain" description="ATP synthase alpha subunit C-terminal" evidence="15">
    <location>
        <begin position="382"/>
        <end position="507"/>
    </location>
</feature>
<evidence type="ECO:0000256" key="12">
    <source>
        <dbReference type="HAMAP-Rule" id="MF_01346"/>
    </source>
</evidence>
<evidence type="ECO:0000256" key="6">
    <source>
        <dbReference type="ARBA" id="ARBA00022840"/>
    </source>
</evidence>
<dbReference type="InterPro" id="IPR020003">
    <property type="entry name" value="ATPase_a/bsu_AS"/>
</dbReference>
<sequence>MAELTISADDIQSAIEEYVGSFTSDTAREEVGTVVDAGDGIAHVEGLPSVMTQELLEFPGGVLGVALNLDEHNVGAVILGDFENIEEGQQVKRTGEVLSVPVGDAFLGRVVNPLGQPIDGRGDIDAETRRALELQAPSVVQRQGVKEPLQTGIKAIDAMTPIGRGQRQLIIGDRKTGKTAVCVDTILNQRQNWESGDEKKQVRCVYVAIGQKGTTIAAVRRALEEGGAMDYTTIVAAPASDSAGFKWLAPYTGSAIAQHWMYDGKHVLIVFDDLTKQAEAYRAISLLLRRPPGREAYPGDVFYLHSRLLERCAKLSDDLGGGSLTGLPIIETKANDISAYIPTNVISITDGQCFLETDLFNQGVRPAINVGVSVSRVGGAAQIKAMKEVAGSLRLDLSQYRELEAFAAFASDLDATSKAQLDRGARLVELLKQPQYQPMPVEEQVVSIFLGTGGHLDSVPVEDVRRFETELLDHIRASEETLLSTIRDTQKLTEETEKALTDVINHFKKGFAASTGESVVPDEHVEAMDEEELEKESVKVKKPKAEKRQKKEKK</sequence>
<dbReference type="EC" id="7.1.2.2" evidence="12"/>
<dbReference type="CDD" id="cd18116">
    <property type="entry name" value="ATP-synt_F1_alpha_N"/>
    <property type="match status" value="1"/>
</dbReference>
<organism evidence="17 18">
    <name type="scientific">Mycobacterium ostraviense</name>
    <dbReference type="NCBI Taxonomy" id="2738409"/>
    <lineage>
        <taxon>Bacteria</taxon>
        <taxon>Bacillati</taxon>
        <taxon>Actinomycetota</taxon>
        <taxon>Actinomycetes</taxon>
        <taxon>Mycobacteriales</taxon>
        <taxon>Mycobacteriaceae</taxon>
        <taxon>Mycobacterium</taxon>
    </lineage>
</organism>
<accession>A0A164AWK4</accession>
<dbReference type="PROSITE" id="PS00152">
    <property type="entry name" value="ATPASE_ALPHA_BETA"/>
    <property type="match status" value="1"/>
</dbReference>
<dbReference type="Pfam" id="PF00306">
    <property type="entry name" value="ATP-synt_ab_C"/>
    <property type="match status" value="1"/>
</dbReference>
<name>A0A164AWK4_9MYCO</name>
<dbReference type="SUPFAM" id="SSF50615">
    <property type="entry name" value="N-terminal domain of alpha and beta subunits of F1 ATP synthase"/>
    <property type="match status" value="1"/>
</dbReference>
<keyword evidence="9 12" id="KW-0472">Membrane</keyword>
<dbReference type="FunFam" id="3.40.50.300:FF:000002">
    <property type="entry name" value="ATP synthase subunit alpha"/>
    <property type="match status" value="1"/>
</dbReference>
<dbReference type="InterPro" id="IPR000194">
    <property type="entry name" value="ATPase_F1/V1/A1_a/bsu_nucl-bd"/>
</dbReference>
<feature type="binding site" evidence="12">
    <location>
        <begin position="172"/>
        <end position="179"/>
    </location>
    <ligand>
        <name>ATP</name>
        <dbReference type="ChEBI" id="CHEBI:30616"/>
    </ligand>
</feature>
<dbReference type="FunFam" id="1.20.150.20:FF:000001">
    <property type="entry name" value="ATP synthase subunit alpha"/>
    <property type="match status" value="1"/>
</dbReference>
<protein>
    <recommendedName>
        <fullName evidence="12">ATP synthase subunit alpha</fullName>
        <ecNumber evidence="12">7.1.2.2</ecNumber>
    </recommendedName>
    <alternativeName>
        <fullName evidence="12">ATP synthase F1 sector subunit alpha</fullName>
    </alternativeName>
    <alternativeName>
        <fullName evidence="12">F-ATPase subunit alpha</fullName>
    </alternativeName>
</protein>
<dbReference type="InterPro" id="IPR038376">
    <property type="entry name" value="ATP_synth_asu_C_sf"/>
</dbReference>
<dbReference type="GO" id="GO:0005886">
    <property type="term" value="C:plasma membrane"/>
    <property type="evidence" value="ECO:0007669"/>
    <property type="project" value="UniProtKB-SubCell"/>
</dbReference>
<comment type="subcellular location">
    <subcellularLocation>
        <location evidence="12">Cell membrane</location>
        <topology evidence="12">Peripheral membrane protein</topology>
    </subcellularLocation>
    <subcellularLocation>
        <location evidence="1">Membrane</location>
        <topology evidence="1">Peripheral membrane protein</topology>
    </subcellularLocation>
</comment>
<feature type="domain" description="ATPase F1/V1/A1 complex alpha/beta subunit N-terminal" evidence="16">
    <location>
        <begin position="29"/>
        <end position="95"/>
    </location>
</feature>
<dbReference type="NCBIfam" id="NF009884">
    <property type="entry name" value="PRK13343.1"/>
    <property type="match status" value="1"/>
</dbReference>
<feature type="site" description="Required for activity" evidence="12">
    <location>
        <position position="373"/>
    </location>
</feature>
<dbReference type="InterPro" id="IPR027417">
    <property type="entry name" value="P-loop_NTPase"/>
</dbReference>
<keyword evidence="12" id="KW-0375">Hydrogen ion transport</keyword>
<dbReference type="AlphaFoldDB" id="A0A164AWK4"/>
<dbReference type="CDD" id="cd18113">
    <property type="entry name" value="ATP-synt_F1_alpha_C"/>
    <property type="match status" value="1"/>
</dbReference>
<evidence type="ECO:0000259" key="16">
    <source>
        <dbReference type="Pfam" id="PF02874"/>
    </source>
</evidence>
<comment type="catalytic activity">
    <reaction evidence="12">
        <text>ATP + H2O + 4 H(+)(in) = ADP + phosphate + 5 H(+)(out)</text>
        <dbReference type="Rhea" id="RHEA:57720"/>
        <dbReference type="ChEBI" id="CHEBI:15377"/>
        <dbReference type="ChEBI" id="CHEBI:15378"/>
        <dbReference type="ChEBI" id="CHEBI:30616"/>
        <dbReference type="ChEBI" id="CHEBI:43474"/>
        <dbReference type="ChEBI" id="CHEBI:456216"/>
        <dbReference type="EC" id="7.1.2.2"/>
    </reaction>
</comment>
<evidence type="ECO:0000256" key="8">
    <source>
        <dbReference type="ARBA" id="ARBA00023065"/>
    </source>
</evidence>
<dbReference type="Pfam" id="PF02874">
    <property type="entry name" value="ATP-synt_ab_N"/>
    <property type="match status" value="1"/>
</dbReference>
<dbReference type="Gene3D" id="3.40.50.300">
    <property type="entry name" value="P-loop containing nucleotide triphosphate hydrolases"/>
    <property type="match status" value="1"/>
</dbReference>
<evidence type="ECO:0000256" key="3">
    <source>
        <dbReference type="ARBA" id="ARBA00022448"/>
    </source>
</evidence>
<dbReference type="FunFam" id="2.40.30.20:FF:000001">
    <property type="entry name" value="ATP synthase subunit alpha"/>
    <property type="match status" value="1"/>
</dbReference>